<gene>
    <name evidence="3" type="ORF">L195_g038052</name>
</gene>
<evidence type="ECO:0000313" key="3">
    <source>
        <dbReference type="EMBL" id="PNX82025.1"/>
    </source>
</evidence>
<organism evidence="3 4">
    <name type="scientific">Trifolium pratense</name>
    <name type="common">Red clover</name>
    <dbReference type="NCBI Taxonomy" id="57577"/>
    <lineage>
        <taxon>Eukaryota</taxon>
        <taxon>Viridiplantae</taxon>
        <taxon>Streptophyta</taxon>
        <taxon>Embryophyta</taxon>
        <taxon>Tracheophyta</taxon>
        <taxon>Spermatophyta</taxon>
        <taxon>Magnoliopsida</taxon>
        <taxon>eudicotyledons</taxon>
        <taxon>Gunneridae</taxon>
        <taxon>Pentapetalae</taxon>
        <taxon>rosids</taxon>
        <taxon>fabids</taxon>
        <taxon>Fabales</taxon>
        <taxon>Fabaceae</taxon>
        <taxon>Papilionoideae</taxon>
        <taxon>50 kb inversion clade</taxon>
        <taxon>NPAAA clade</taxon>
        <taxon>Hologalegina</taxon>
        <taxon>IRL clade</taxon>
        <taxon>Trifolieae</taxon>
        <taxon>Trifolium</taxon>
    </lineage>
</organism>
<keyword evidence="1" id="KW-0175">Coiled coil</keyword>
<dbReference type="EMBL" id="ASHM01041127">
    <property type="protein sequence ID" value="PNX82025.1"/>
    <property type="molecule type" value="Genomic_DNA"/>
</dbReference>
<name>A0A2K3LU05_TRIPR</name>
<feature type="non-terminal residue" evidence="3">
    <location>
        <position position="1"/>
    </location>
</feature>
<feature type="compositionally biased region" description="Low complexity" evidence="2">
    <location>
        <begin position="184"/>
        <end position="194"/>
    </location>
</feature>
<evidence type="ECO:0000256" key="2">
    <source>
        <dbReference type="SAM" id="MobiDB-lite"/>
    </source>
</evidence>
<evidence type="ECO:0000313" key="4">
    <source>
        <dbReference type="Proteomes" id="UP000236291"/>
    </source>
</evidence>
<sequence>PLNIWLPFTSFEAEMLKVLNVAPTQLHPNSWAFIKAFEDSFLRVRCGEQLPDLMYDEVDDPLFPFYWTDNPRLIKGTIFETLSDFEQDTVNFLDSYALMDSAEILKYEGNSEALEEYLQRMRTISNEERLAFLAKARQQKANPVVAVDDPLKQLQVEEAVSKEGRSKKKHDGRIRIAIPGKENPAAGVPENEVAAPPPAKKQKVKDISQSAGGVAKDKGVASSSSQLPSDDAATAAPLSWSSFDPFEFIERGVTMVGDMTRFTNTSTEDLRKKALEYEVKGTLLNYLLSNRQEQEVLEARRKVKTIDDNLADIEKRYSETKTKLEEDIQKLKKDQEGEAERLKKEYEEKLAKVKESYVASETKLKENAAAQDEKISKLSKERDEAVFSAGTLGDEKARLETDVAELQLYAANQYDEGFSFALEQVRLLFPDLDAGRLSEADAMNQIVDGKLVPYTPPQ</sequence>
<reference evidence="3 4" key="1">
    <citation type="journal article" date="2014" name="Am. J. Bot.">
        <title>Genome assembly and annotation for red clover (Trifolium pratense; Fabaceae).</title>
        <authorList>
            <person name="Istvanek J."/>
            <person name="Jaros M."/>
            <person name="Krenek A."/>
            <person name="Repkova J."/>
        </authorList>
    </citation>
    <scope>NUCLEOTIDE SEQUENCE [LARGE SCALE GENOMIC DNA]</scope>
    <source>
        <strain evidence="4">cv. Tatra</strain>
        <tissue evidence="3">Young leaves</tissue>
    </source>
</reference>
<proteinExistence type="predicted"/>
<protein>
    <submittedName>
        <fullName evidence="3">Uncharacterized protein</fullName>
    </submittedName>
</protein>
<evidence type="ECO:0000256" key="1">
    <source>
        <dbReference type="SAM" id="Coils"/>
    </source>
</evidence>
<accession>A0A2K3LU05</accession>
<dbReference type="AlphaFoldDB" id="A0A2K3LU05"/>
<comment type="caution">
    <text evidence="3">The sequence shown here is derived from an EMBL/GenBank/DDBJ whole genome shotgun (WGS) entry which is preliminary data.</text>
</comment>
<reference evidence="3 4" key="2">
    <citation type="journal article" date="2017" name="Front. Plant Sci.">
        <title>Gene Classification and Mining of Molecular Markers Useful in Red Clover (Trifolium pratense) Breeding.</title>
        <authorList>
            <person name="Istvanek J."/>
            <person name="Dluhosova J."/>
            <person name="Dluhos P."/>
            <person name="Patkova L."/>
            <person name="Nedelnik J."/>
            <person name="Repkova J."/>
        </authorList>
    </citation>
    <scope>NUCLEOTIDE SEQUENCE [LARGE SCALE GENOMIC DNA]</scope>
    <source>
        <strain evidence="4">cv. Tatra</strain>
        <tissue evidence="3">Young leaves</tissue>
    </source>
</reference>
<feature type="region of interest" description="Disordered" evidence="2">
    <location>
        <begin position="158"/>
        <end position="232"/>
    </location>
</feature>
<dbReference type="Proteomes" id="UP000236291">
    <property type="component" value="Unassembled WGS sequence"/>
</dbReference>
<feature type="coiled-coil region" evidence="1">
    <location>
        <begin position="296"/>
        <end position="381"/>
    </location>
</feature>